<dbReference type="SUPFAM" id="SSF53850">
    <property type="entry name" value="Periplasmic binding protein-like II"/>
    <property type="match status" value="1"/>
</dbReference>
<evidence type="ECO:0000256" key="1">
    <source>
        <dbReference type="ARBA" id="ARBA00009437"/>
    </source>
</evidence>
<dbReference type="PRINTS" id="PR00039">
    <property type="entry name" value="HTHLYSR"/>
</dbReference>
<evidence type="ECO:0000256" key="2">
    <source>
        <dbReference type="ARBA" id="ARBA00023015"/>
    </source>
</evidence>
<reference evidence="8" key="1">
    <citation type="submission" date="2018-06" db="EMBL/GenBank/DDBJ databases">
        <authorList>
            <person name="Feng T."/>
            <person name="Jeon C.O."/>
        </authorList>
    </citation>
    <scope>NUCLEOTIDE SEQUENCE [LARGE SCALE GENOMIC DNA]</scope>
    <source>
        <strain evidence="8">S23</strain>
    </source>
</reference>
<evidence type="ECO:0000256" key="5">
    <source>
        <dbReference type="ARBA" id="ARBA00023163"/>
    </source>
</evidence>
<keyword evidence="5" id="KW-0804">Transcription</keyword>
<feature type="domain" description="HTH lysR-type" evidence="6">
    <location>
        <begin position="55"/>
        <end position="112"/>
    </location>
</feature>
<dbReference type="Pfam" id="PF00126">
    <property type="entry name" value="HTH_1"/>
    <property type="match status" value="1"/>
</dbReference>
<dbReference type="PANTHER" id="PTHR30293">
    <property type="entry name" value="TRANSCRIPTIONAL REGULATORY PROTEIN NAC-RELATED"/>
    <property type="match status" value="1"/>
</dbReference>
<dbReference type="InterPro" id="IPR036388">
    <property type="entry name" value="WH-like_DNA-bd_sf"/>
</dbReference>
<dbReference type="GO" id="GO:0003677">
    <property type="term" value="F:DNA binding"/>
    <property type="evidence" value="ECO:0007669"/>
    <property type="project" value="UniProtKB-KW"/>
</dbReference>
<evidence type="ECO:0000313" key="7">
    <source>
        <dbReference type="EMBL" id="RDK05969.1"/>
    </source>
</evidence>
<dbReference type="GO" id="GO:2000142">
    <property type="term" value="P:regulation of DNA-templated transcription initiation"/>
    <property type="evidence" value="ECO:0007669"/>
    <property type="project" value="TreeGrafter"/>
</dbReference>
<keyword evidence="4" id="KW-0010">Activator</keyword>
<dbReference type="InterPro" id="IPR005119">
    <property type="entry name" value="LysR_subst-bd"/>
</dbReference>
<dbReference type="Gene3D" id="1.10.10.10">
    <property type="entry name" value="Winged helix-like DNA-binding domain superfamily/Winged helix DNA-binding domain"/>
    <property type="match status" value="1"/>
</dbReference>
<keyword evidence="2" id="KW-0805">Transcription regulation</keyword>
<protein>
    <submittedName>
        <fullName evidence="7">LysR family transcriptional regulator</fullName>
    </submittedName>
</protein>
<evidence type="ECO:0000259" key="6">
    <source>
        <dbReference type="PROSITE" id="PS50931"/>
    </source>
</evidence>
<dbReference type="AlphaFoldDB" id="A0A370NK42"/>
<evidence type="ECO:0000256" key="4">
    <source>
        <dbReference type="ARBA" id="ARBA00023159"/>
    </source>
</evidence>
<keyword evidence="8" id="KW-1185">Reference proteome</keyword>
<dbReference type="Pfam" id="PF03466">
    <property type="entry name" value="LysR_substrate"/>
    <property type="match status" value="1"/>
</dbReference>
<accession>A0A370NK42</accession>
<gene>
    <name evidence="7" type="ORF">DN412_33945</name>
</gene>
<comment type="caution">
    <text evidence="7">The sequence shown here is derived from an EMBL/GenBank/DDBJ whole genome shotgun (WGS) entry which is preliminary data.</text>
</comment>
<dbReference type="EMBL" id="QKWJ01000076">
    <property type="protein sequence ID" value="RDK05969.1"/>
    <property type="molecule type" value="Genomic_DNA"/>
</dbReference>
<dbReference type="Gene3D" id="3.40.190.290">
    <property type="match status" value="1"/>
</dbReference>
<organism evidence="7 8">
    <name type="scientific">Cupriavidus lacunae</name>
    <dbReference type="NCBI Taxonomy" id="2666307"/>
    <lineage>
        <taxon>Bacteria</taxon>
        <taxon>Pseudomonadati</taxon>
        <taxon>Pseudomonadota</taxon>
        <taxon>Betaproteobacteria</taxon>
        <taxon>Burkholderiales</taxon>
        <taxon>Burkholderiaceae</taxon>
        <taxon>Cupriavidus</taxon>
    </lineage>
</organism>
<dbReference type="SUPFAM" id="SSF46785">
    <property type="entry name" value="Winged helix' DNA-binding domain"/>
    <property type="match status" value="1"/>
</dbReference>
<proteinExistence type="inferred from homology"/>
<dbReference type="GO" id="GO:0003700">
    <property type="term" value="F:DNA-binding transcription factor activity"/>
    <property type="evidence" value="ECO:0007669"/>
    <property type="project" value="InterPro"/>
</dbReference>
<comment type="similarity">
    <text evidence="1">Belongs to the LysR transcriptional regulatory family.</text>
</comment>
<name>A0A370NK42_9BURK</name>
<dbReference type="PROSITE" id="PS50931">
    <property type="entry name" value="HTH_LYSR"/>
    <property type="match status" value="1"/>
</dbReference>
<dbReference type="Proteomes" id="UP000255165">
    <property type="component" value="Unassembled WGS sequence"/>
</dbReference>
<sequence length="365" mass="39549">MLNVSLWSGHRSWPWPRGDDRPAHGTDQCLQCIAEFHFRQIQTAIDKAAHMQDELTLKALGIFVEVARTGSVTSAAARLGLAQSVVSRQVAALERLIGGALFYRNGRGVALTSLAGQLLGQAVPLLDGATELLDTARGHAGHVSGVVTIGLVPAVSPALSSALLAEIGTRYPGIRLRIVEGYSGDIEARLSQGEIDLGVVNRYRAAGRNSYRRLFETPLMLVGRRERLAERCRELGLGPGPLATRQLARFPLVLPVPPNAIRTLLDDLATRQKFSLTVVMDAGSSVVVKRIMADHMAFSVLPYHAVAEELASGLMDARPLGERAMRQSVVLAASSLRPFTQAARMVAQCIPELVERFLADGTWRR</sequence>
<dbReference type="InterPro" id="IPR036390">
    <property type="entry name" value="WH_DNA-bd_sf"/>
</dbReference>
<evidence type="ECO:0000256" key="3">
    <source>
        <dbReference type="ARBA" id="ARBA00023125"/>
    </source>
</evidence>
<dbReference type="PANTHER" id="PTHR30293:SF0">
    <property type="entry name" value="NITROGEN ASSIMILATION REGULATORY PROTEIN NAC"/>
    <property type="match status" value="1"/>
</dbReference>
<keyword evidence="3" id="KW-0238">DNA-binding</keyword>
<evidence type="ECO:0000313" key="8">
    <source>
        <dbReference type="Proteomes" id="UP000255165"/>
    </source>
</evidence>
<dbReference type="InterPro" id="IPR000847">
    <property type="entry name" value="LysR_HTH_N"/>
</dbReference>